<evidence type="ECO:0000313" key="1">
    <source>
        <dbReference type="EMBL" id="KAI0028359.1"/>
    </source>
</evidence>
<comment type="caution">
    <text evidence="1">The sequence shown here is derived from an EMBL/GenBank/DDBJ whole genome shotgun (WGS) entry which is preliminary data.</text>
</comment>
<name>A0ACB8Q992_9AGAM</name>
<gene>
    <name evidence="1" type="ORF">K488DRAFT_89829</name>
</gene>
<reference evidence="1" key="2">
    <citation type="journal article" date="2022" name="New Phytol.">
        <title>Evolutionary transition to the ectomycorrhizal habit in the genomes of a hyperdiverse lineage of mushroom-forming fungi.</title>
        <authorList>
            <person name="Looney B."/>
            <person name="Miyauchi S."/>
            <person name="Morin E."/>
            <person name="Drula E."/>
            <person name="Courty P.E."/>
            <person name="Kohler A."/>
            <person name="Kuo A."/>
            <person name="LaButti K."/>
            <person name="Pangilinan J."/>
            <person name="Lipzen A."/>
            <person name="Riley R."/>
            <person name="Andreopoulos W."/>
            <person name="He G."/>
            <person name="Johnson J."/>
            <person name="Nolan M."/>
            <person name="Tritt A."/>
            <person name="Barry K.W."/>
            <person name="Grigoriev I.V."/>
            <person name="Nagy L.G."/>
            <person name="Hibbett D."/>
            <person name="Henrissat B."/>
            <person name="Matheny P.B."/>
            <person name="Labbe J."/>
            <person name="Martin F.M."/>
        </authorList>
    </citation>
    <scope>NUCLEOTIDE SEQUENCE</scope>
    <source>
        <strain evidence="1">EC-137</strain>
    </source>
</reference>
<organism evidence="1 2">
    <name type="scientific">Vararia minispora EC-137</name>
    <dbReference type="NCBI Taxonomy" id="1314806"/>
    <lineage>
        <taxon>Eukaryota</taxon>
        <taxon>Fungi</taxon>
        <taxon>Dikarya</taxon>
        <taxon>Basidiomycota</taxon>
        <taxon>Agaricomycotina</taxon>
        <taxon>Agaricomycetes</taxon>
        <taxon>Russulales</taxon>
        <taxon>Lachnocladiaceae</taxon>
        <taxon>Vararia</taxon>
    </lineage>
</organism>
<keyword evidence="2" id="KW-1185">Reference proteome</keyword>
<protein>
    <submittedName>
        <fullName evidence="1">Uncharacterized protein</fullName>
    </submittedName>
</protein>
<dbReference type="Proteomes" id="UP000814128">
    <property type="component" value="Unassembled WGS sequence"/>
</dbReference>
<sequence length="1421" mass="147378">MASKLTLSSAESTLVDQIFKRNDPQNFGVVTGDVAVSVFSGSGLPTTTLGEIWNVADSDNKGFLDRNGVAAAIRLIGHAQAGKTVSDALLSQPGPPPSISGYSQHPPARTARSPPPKPPTAAGLPPLTPADKAKFLRIFQGCGPVNGLLSGQPSPRVFLNMSTDLASAGDKARDVFVKSKLPVDKLSQIWSLADTKSRGTLDATDFTIAMYMIQALMGGALSFVPTTLPPGLYEQASGDAAPLAVAVHATGGSGTYSPGVAGAFPGRAIQPQYTGSSLQPQATGTRPAPPAVPPRAQSAFIPAFPAPSTMPWDVTPAEKASADKFFDTLDTQKRGYIEGDVAVPFLLQSNLPEDVLAQVWDLADLHNDGRLTREGFAIAMHLIQGKLAGKDIPAALPASLIPPNLRSTIAPAPVSTPSQPLAPVNELSDLLWDDEPVPEKPKQAPLQPQSTGAFSSTPLQPQHTSASLQPQQTAGSPFASPPVQPQTTGTGAFQGATVQPQLTGAFKSPALQPQSTGLRGVTQAQPPAFASPFTTQTPVQASPGDPFGAPVRNNLLDDDEPTAASSPLQDRSAEIGNAQNQLHSTNRSLEITKNERADVEARIAEQASQLAALQTQLATAKVSYETETRLLAQLRERFSNQTAEIATTRTELIRAESDLSAARVEKAEVEQGVLRDKEEIRELQRKMAEAGGAVEVVKAEVEKARKEAKQQKGLLAIAKKQLATREAEKAKASAELLEARAEAQAATREREQADAELAKVGAISAPVPVPVLAGNGITRTASPSADSVSFAAAHPLPPGTPSSIGSPTGKSTNPFDRLVNQPTGGSIRAQSPFLPFANASLPSSPPVVEPVPTMLFGETTPTAPSTEPASTEEPAPSAKPFDFEQTSTPTPAPVAAANGEAGQRELFEPEFPVAQEVLSPTSDGEMFSTPPTKPSDGSRISTVDTDLGTSLFTTLDAAASPVAEESHNTKPDTDLGAQLMELQADEDTSSDEEDNQPLALHAAAKAIVDAPIQTAALPPEVQNAEAPTTDALAVTPSISFDDAFGGGSPFEPTGAPTLGTSPFEQALNPPPSSSKDAFDESFRDRAPPAASGSGFTFDDAFEDNFDFGSASAAAPVERVAAVPMSSTTGGGFFPPPPNGTARHSILPPQAADSAFESAFTPPAAPTVAVPSAPERSDSNPFTPGNAPSPWVPSVSPTVAPVHGPPAPAPVHSTLAPTQDHPPSAAGTDLGISFDEAFGGVNSSQALALDGGFNSVSSRASAAPSHAPFSTTAAATSSPTRNGRRTSLSSPPRESTPPPRVSSPRPRPSTASGGSKDGPDKHDKHDKDKGREPKRSGLSIRLPFGKKKKTQDALPPPVHPSSLLPVPSEEPSSTPLAAGQDDDIETVKQLCGMGFSRTQAVTALEANGYDLQQALNSLVGTA</sequence>
<evidence type="ECO:0000313" key="2">
    <source>
        <dbReference type="Proteomes" id="UP000814128"/>
    </source>
</evidence>
<accession>A0ACB8Q992</accession>
<proteinExistence type="predicted"/>
<dbReference type="EMBL" id="MU273761">
    <property type="protein sequence ID" value="KAI0028359.1"/>
    <property type="molecule type" value="Genomic_DNA"/>
</dbReference>
<reference evidence="1" key="1">
    <citation type="submission" date="2021-02" db="EMBL/GenBank/DDBJ databases">
        <authorList>
            <consortium name="DOE Joint Genome Institute"/>
            <person name="Ahrendt S."/>
            <person name="Looney B.P."/>
            <person name="Miyauchi S."/>
            <person name="Morin E."/>
            <person name="Drula E."/>
            <person name="Courty P.E."/>
            <person name="Chicoki N."/>
            <person name="Fauchery L."/>
            <person name="Kohler A."/>
            <person name="Kuo A."/>
            <person name="Labutti K."/>
            <person name="Pangilinan J."/>
            <person name="Lipzen A."/>
            <person name="Riley R."/>
            <person name="Andreopoulos W."/>
            <person name="He G."/>
            <person name="Johnson J."/>
            <person name="Barry K.W."/>
            <person name="Grigoriev I.V."/>
            <person name="Nagy L."/>
            <person name="Hibbett D."/>
            <person name="Henrissat B."/>
            <person name="Matheny P.B."/>
            <person name="Labbe J."/>
            <person name="Martin F."/>
        </authorList>
    </citation>
    <scope>NUCLEOTIDE SEQUENCE</scope>
    <source>
        <strain evidence="1">EC-137</strain>
    </source>
</reference>